<evidence type="ECO:0000256" key="1">
    <source>
        <dbReference type="ARBA" id="ARBA00022723"/>
    </source>
</evidence>
<evidence type="ECO:0000256" key="2">
    <source>
        <dbReference type="ARBA" id="ARBA00022771"/>
    </source>
</evidence>
<proteinExistence type="predicted"/>
<dbReference type="OrthoDB" id="512667at2759"/>
<dbReference type="InterPro" id="IPR007853">
    <property type="entry name" value="Znf_DNL-typ"/>
</dbReference>
<dbReference type="GO" id="GO:0005739">
    <property type="term" value="C:mitochondrion"/>
    <property type="evidence" value="ECO:0007669"/>
    <property type="project" value="TreeGrafter"/>
</dbReference>
<feature type="domain" description="DNL-type" evidence="6">
    <location>
        <begin position="86"/>
        <end position="181"/>
    </location>
</feature>
<comment type="caution">
    <text evidence="7">The sequence shown here is derived from an EMBL/GenBank/DDBJ whole genome shotgun (WGS) entry which is preliminary data.</text>
</comment>
<dbReference type="Pfam" id="PF05180">
    <property type="entry name" value="zf-DNL"/>
    <property type="match status" value="1"/>
</dbReference>
<dbReference type="GO" id="GO:0051087">
    <property type="term" value="F:protein-folding chaperone binding"/>
    <property type="evidence" value="ECO:0007669"/>
    <property type="project" value="TreeGrafter"/>
</dbReference>
<dbReference type="GO" id="GO:0006457">
    <property type="term" value="P:protein folding"/>
    <property type="evidence" value="ECO:0007669"/>
    <property type="project" value="TreeGrafter"/>
</dbReference>
<dbReference type="PANTHER" id="PTHR20922:SF13">
    <property type="entry name" value="DNL-TYPE ZINC FINGER PROTEIN"/>
    <property type="match status" value="1"/>
</dbReference>
<keyword evidence="3" id="KW-0862">Zinc</keyword>
<evidence type="ECO:0000313" key="7">
    <source>
        <dbReference type="EMBL" id="CAI2175992.1"/>
    </source>
</evidence>
<dbReference type="GO" id="GO:0030150">
    <property type="term" value="P:protein import into mitochondrial matrix"/>
    <property type="evidence" value="ECO:0007669"/>
    <property type="project" value="TreeGrafter"/>
</dbReference>
<reference evidence="7" key="1">
    <citation type="submission" date="2022-08" db="EMBL/GenBank/DDBJ databases">
        <authorList>
            <person name="Kallberg Y."/>
            <person name="Tangrot J."/>
            <person name="Rosling A."/>
        </authorList>
    </citation>
    <scope>NUCLEOTIDE SEQUENCE</scope>
    <source>
        <strain evidence="7">Wild A</strain>
    </source>
</reference>
<dbReference type="GO" id="GO:0050821">
    <property type="term" value="P:protein stabilization"/>
    <property type="evidence" value="ECO:0007669"/>
    <property type="project" value="TreeGrafter"/>
</dbReference>
<evidence type="ECO:0000259" key="6">
    <source>
        <dbReference type="PROSITE" id="PS51501"/>
    </source>
</evidence>
<dbReference type="GO" id="GO:0008270">
    <property type="term" value="F:zinc ion binding"/>
    <property type="evidence" value="ECO:0007669"/>
    <property type="project" value="UniProtKB-KW"/>
</dbReference>
<evidence type="ECO:0000313" key="8">
    <source>
        <dbReference type="Proteomes" id="UP001153678"/>
    </source>
</evidence>
<protein>
    <submittedName>
        <fullName evidence="7">10131_t:CDS:1</fullName>
    </submittedName>
</protein>
<name>A0A9W4SPQ5_9GLOM</name>
<dbReference type="PANTHER" id="PTHR20922">
    <property type="entry name" value="DNL-TYPE ZINC FINGER PROTEIN"/>
    <property type="match status" value="1"/>
</dbReference>
<sequence length="209" mass="24348">MFHNFTKHLQKRNAISRLICNLPRKDRFHFQVSNSISIRSSFIHSTKYSFKDEFHSHPNSFQVHSDPSHSSTQSTSSDISSTSQHNSKARLLIAFTCKVCSYRSTKTMSRHAYDHGVVIIQCSSCQNRHLIADHLGWFRDGKTTIEDLMREQGEKVLKFVDKTRLDVLEWCPDIINEEKRKLKELKKSKNRKELSLGLNEKDKVDKPDQ</sequence>
<keyword evidence="8" id="KW-1185">Reference proteome</keyword>
<feature type="region of interest" description="Disordered" evidence="5">
    <location>
        <begin position="60"/>
        <end position="82"/>
    </location>
</feature>
<dbReference type="Proteomes" id="UP001153678">
    <property type="component" value="Unassembled WGS sequence"/>
</dbReference>
<gene>
    <name evidence="7" type="ORF">FWILDA_LOCUS7367</name>
</gene>
<accession>A0A9W4SPQ5</accession>
<organism evidence="7 8">
    <name type="scientific">Funneliformis geosporum</name>
    <dbReference type="NCBI Taxonomy" id="1117311"/>
    <lineage>
        <taxon>Eukaryota</taxon>
        <taxon>Fungi</taxon>
        <taxon>Fungi incertae sedis</taxon>
        <taxon>Mucoromycota</taxon>
        <taxon>Glomeromycotina</taxon>
        <taxon>Glomeromycetes</taxon>
        <taxon>Glomerales</taxon>
        <taxon>Glomeraceae</taxon>
        <taxon>Funneliformis</taxon>
    </lineage>
</organism>
<dbReference type="InterPro" id="IPR024158">
    <property type="entry name" value="Mt_import_TIM15"/>
</dbReference>
<keyword evidence="1" id="KW-0479">Metal-binding</keyword>
<evidence type="ECO:0000256" key="3">
    <source>
        <dbReference type="ARBA" id="ARBA00022833"/>
    </source>
</evidence>
<evidence type="ECO:0000256" key="4">
    <source>
        <dbReference type="PROSITE-ProRule" id="PRU00834"/>
    </source>
</evidence>
<feature type="compositionally biased region" description="Low complexity" evidence="5">
    <location>
        <begin position="64"/>
        <end position="82"/>
    </location>
</feature>
<dbReference type="PROSITE" id="PS51501">
    <property type="entry name" value="ZF_DNL"/>
    <property type="match status" value="1"/>
</dbReference>
<dbReference type="AlphaFoldDB" id="A0A9W4SPQ5"/>
<dbReference type="EMBL" id="CAMKVN010001439">
    <property type="protein sequence ID" value="CAI2175992.1"/>
    <property type="molecule type" value="Genomic_DNA"/>
</dbReference>
<evidence type="ECO:0000256" key="5">
    <source>
        <dbReference type="SAM" id="MobiDB-lite"/>
    </source>
</evidence>
<keyword evidence="2 4" id="KW-0863">Zinc-finger</keyword>